<dbReference type="AlphaFoldDB" id="A0A1D3DLW0"/>
<evidence type="ECO:0000313" key="3">
    <source>
        <dbReference type="EMBL" id="OEJ93291.1"/>
    </source>
</evidence>
<accession>A0A1D3DLW0</accession>
<sequence length="222" mass="23447">MAPPPHRKGRAWLVVGIVAVSLAVLAGLAYLGKQVISGGGTARAFPAAEYRLTVPRTLLGDDYRLIKDSSKEVDAEARKGSDYSGPTWRTSSTVTGSYNGTATDGNRGLVLVGMSGQFTSPERQRDSLLKGMREADGMSEPNPSRTIRPTGSDAELECTVLRSHDASGTSTVPVCAWGDANTVAYVAFLTPADAAQDPASVDLDATARKVLEVRAEVRRPIG</sequence>
<dbReference type="OrthoDB" id="4333093at2"/>
<keyword evidence="2" id="KW-1133">Transmembrane helix</keyword>
<evidence type="ECO:0000313" key="4">
    <source>
        <dbReference type="Proteomes" id="UP000095329"/>
    </source>
</evidence>
<organism evidence="3 4">
    <name type="scientific">Streptomyces thermolilacinus SPC6</name>
    <dbReference type="NCBI Taxonomy" id="1306406"/>
    <lineage>
        <taxon>Bacteria</taxon>
        <taxon>Bacillati</taxon>
        <taxon>Actinomycetota</taxon>
        <taxon>Actinomycetes</taxon>
        <taxon>Kitasatosporales</taxon>
        <taxon>Streptomycetaceae</taxon>
        <taxon>Streptomyces</taxon>
    </lineage>
</organism>
<keyword evidence="2" id="KW-0812">Transmembrane</keyword>
<proteinExistence type="predicted"/>
<gene>
    <name evidence="3" type="ORF">J116_001165</name>
</gene>
<evidence type="ECO:0000256" key="2">
    <source>
        <dbReference type="SAM" id="Phobius"/>
    </source>
</evidence>
<reference evidence="3 4" key="1">
    <citation type="journal article" date="2013" name="Genome Announc.">
        <title>Genome Sequence of Streptomyces violaceusniger Strain SPC6, a Halotolerant Streptomycete That Exhibits Rapid Growth and Development.</title>
        <authorList>
            <person name="Chen X."/>
            <person name="Zhang B."/>
            <person name="Zhang W."/>
            <person name="Wu X."/>
            <person name="Zhang M."/>
            <person name="Chen T."/>
            <person name="Liu G."/>
            <person name="Dyson P."/>
        </authorList>
    </citation>
    <scope>NUCLEOTIDE SEQUENCE [LARGE SCALE GENOMIC DNA]</scope>
    <source>
        <strain evidence="3 4">SPC6</strain>
    </source>
</reference>
<dbReference type="eggNOG" id="ENOG5034CDV">
    <property type="taxonomic scope" value="Bacteria"/>
</dbReference>
<name>A0A1D3DLW0_9ACTN</name>
<comment type="caution">
    <text evidence="3">The sequence shown here is derived from an EMBL/GenBank/DDBJ whole genome shotgun (WGS) entry which is preliminary data.</text>
</comment>
<feature type="region of interest" description="Disordered" evidence="1">
    <location>
        <begin position="74"/>
        <end position="101"/>
    </location>
</feature>
<keyword evidence="4" id="KW-1185">Reference proteome</keyword>
<feature type="compositionally biased region" description="Polar residues" evidence="1">
    <location>
        <begin position="87"/>
        <end position="101"/>
    </location>
</feature>
<keyword evidence="2" id="KW-0472">Membrane</keyword>
<protein>
    <submittedName>
        <fullName evidence="3">Uncharacterized protein</fullName>
    </submittedName>
</protein>
<dbReference type="EMBL" id="ASHX02000001">
    <property type="protein sequence ID" value="OEJ93291.1"/>
    <property type="molecule type" value="Genomic_DNA"/>
</dbReference>
<dbReference type="Proteomes" id="UP000095329">
    <property type="component" value="Unassembled WGS sequence"/>
</dbReference>
<dbReference type="RefSeq" id="WP_051204008.1">
    <property type="nucleotide sequence ID" value="NZ_ASHX02000001.1"/>
</dbReference>
<feature type="region of interest" description="Disordered" evidence="1">
    <location>
        <begin position="133"/>
        <end position="152"/>
    </location>
</feature>
<evidence type="ECO:0000256" key="1">
    <source>
        <dbReference type="SAM" id="MobiDB-lite"/>
    </source>
</evidence>
<dbReference type="STRING" id="1306406.J116_001165"/>
<feature type="transmembrane region" description="Helical" evidence="2">
    <location>
        <begin position="12"/>
        <end position="31"/>
    </location>
</feature>